<evidence type="ECO:0000259" key="1">
    <source>
        <dbReference type="Pfam" id="PF12146"/>
    </source>
</evidence>
<dbReference type="Gene3D" id="3.30.300.20">
    <property type="match status" value="1"/>
</dbReference>
<dbReference type="PANTHER" id="PTHR39624">
    <property type="entry name" value="PROTEIN INVOLVED IN RIMO-MEDIATED BETA-METHYLTHIOLATION OF RIBOSOMAL PROTEIN S12 YCAO"/>
    <property type="match status" value="1"/>
</dbReference>
<name>A0AA49JAK2_9BACT</name>
<keyword evidence="2" id="KW-0378">Hydrolase</keyword>
<dbReference type="Pfam" id="PF12146">
    <property type="entry name" value="Hydrolase_4"/>
    <property type="match status" value="1"/>
</dbReference>
<dbReference type="PANTHER" id="PTHR39624:SF2">
    <property type="entry name" value="OSMC-LIKE PROTEIN"/>
    <property type="match status" value="1"/>
</dbReference>
<dbReference type="AlphaFoldDB" id="A0AA49JAK2"/>
<protein>
    <submittedName>
        <fullName evidence="2">Bifunctional alpha/beta hydrolase/OsmC family protein</fullName>
    </submittedName>
</protein>
<proteinExistence type="predicted"/>
<dbReference type="EMBL" id="CP129970">
    <property type="protein sequence ID" value="WKK87250.2"/>
    <property type="molecule type" value="Genomic_DNA"/>
</dbReference>
<accession>A0AA49JAK2</accession>
<dbReference type="InterPro" id="IPR022742">
    <property type="entry name" value="Hydrolase_4"/>
</dbReference>
<dbReference type="Proteomes" id="UP001244443">
    <property type="component" value="Chromosome"/>
</dbReference>
<evidence type="ECO:0000313" key="2">
    <source>
        <dbReference type="EMBL" id="WKK87250.2"/>
    </source>
</evidence>
<dbReference type="InterPro" id="IPR036102">
    <property type="entry name" value="OsmC/Ohrsf"/>
</dbReference>
<dbReference type="Gene3D" id="3.40.50.1820">
    <property type="entry name" value="alpha/beta hydrolase"/>
    <property type="match status" value="1"/>
</dbReference>
<dbReference type="InterPro" id="IPR003718">
    <property type="entry name" value="OsmC/Ohr_fam"/>
</dbReference>
<dbReference type="SUPFAM" id="SSF82784">
    <property type="entry name" value="OsmC-like"/>
    <property type="match status" value="1"/>
</dbReference>
<sequence length="407" mass="45320">MKREKITFKGSQNTELSAEIHFPADDYPHNYIVFAHCFTCNKNLNAVRNIILGLTKKGFAVLSFDFTGLGQSEGDFADSNFSSNIEDIVLASEYLEKKYSSPTMLVGHSLGGAAVLIAAAKIDSVKAIATIGAPAQPDHVIHLIKNKKEEIIESGEAEVNIGGRSFKIKKQFLDDLQSKDNLSKIEELRKSILILHSPQDETVDISNAAAIYERAHHPKSFISLDQADHLLSEKEDSIYSGEVIASWAKRYVQFNKQSKISTDSQTVAFIGGKDQIYTTQIIAEGHHLVADEPEKVGGNNFGTSPYGLLTSALAACTAITLRMYANRKNWEVDEILVHVDHNQRYDKDSKDCESSDSKITFFDRTIEINGNLDDEQKKRLIEIANKCPVHKTLESKIKVETKEKDNN</sequence>
<dbReference type="InterPro" id="IPR029058">
    <property type="entry name" value="AB_hydrolase_fold"/>
</dbReference>
<dbReference type="GO" id="GO:0016787">
    <property type="term" value="F:hydrolase activity"/>
    <property type="evidence" value="ECO:0007669"/>
    <property type="project" value="UniProtKB-KW"/>
</dbReference>
<dbReference type="SUPFAM" id="SSF53474">
    <property type="entry name" value="alpha/beta-Hydrolases"/>
    <property type="match status" value="1"/>
</dbReference>
<keyword evidence="3" id="KW-1185">Reference proteome</keyword>
<gene>
    <name evidence="2" type="ORF">QYS48_10915</name>
</gene>
<dbReference type="RefSeq" id="WP_308357555.1">
    <property type="nucleotide sequence ID" value="NZ_CP129970.2"/>
</dbReference>
<dbReference type="InterPro" id="IPR015946">
    <property type="entry name" value="KH_dom-like_a/b"/>
</dbReference>
<dbReference type="Pfam" id="PF02566">
    <property type="entry name" value="OsmC"/>
    <property type="match status" value="1"/>
</dbReference>
<reference evidence="2" key="1">
    <citation type="submission" date="2023-08" db="EMBL/GenBank/DDBJ databases">
        <title>Comparative genomics and taxonomic characterization of three novel marine species of genus Marivirga.</title>
        <authorList>
            <person name="Muhammad N."/>
            <person name="Kim S.-G."/>
        </authorList>
    </citation>
    <scope>NUCLEOTIDE SEQUENCE [LARGE SCALE GENOMIC DNA]</scope>
    <source>
        <strain evidence="2">ABR2-2</strain>
    </source>
</reference>
<feature type="domain" description="Serine aminopeptidase S33" evidence="1">
    <location>
        <begin position="42"/>
        <end position="139"/>
    </location>
</feature>
<evidence type="ECO:0000313" key="3">
    <source>
        <dbReference type="Proteomes" id="UP001244443"/>
    </source>
</evidence>
<organism evidence="2 3">
    <name type="scientific">Marivirga arenosa</name>
    <dbReference type="NCBI Taxonomy" id="3059076"/>
    <lineage>
        <taxon>Bacteria</taxon>
        <taxon>Pseudomonadati</taxon>
        <taxon>Bacteroidota</taxon>
        <taxon>Cytophagia</taxon>
        <taxon>Cytophagales</taxon>
        <taxon>Marivirgaceae</taxon>
        <taxon>Marivirga</taxon>
    </lineage>
</organism>